<protein>
    <submittedName>
        <fullName evidence="6">Putative glycosyl hydrolase transmembrane protein</fullName>
    </submittedName>
</protein>
<keyword evidence="6" id="KW-0812">Transmembrane</keyword>
<evidence type="ECO:0000256" key="1">
    <source>
        <dbReference type="ARBA" id="ARBA00022729"/>
    </source>
</evidence>
<feature type="region of interest" description="Disordered" evidence="4">
    <location>
        <begin position="53"/>
        <end position="91"/>
    </location>
</feature>
<dbReference type="GO" id="GO:0042597">
    <property type="term" value="C:periplasmic space"/>
    <property type="evidence" value="ECO:0007669"/>
    <property type="project" value="InterPro"/>
</dbReference>
<dbReference type="EMBL" id="LN899827">
    <property type="protein sequence ID" value="CUV46795.1"/>
    <property type="molecule type" value="Genomic_DNA"/>
</dbReference>
<gene>
    <name evidence="6" type="ORF">TO10_v1_680019</name>
</gene>
<dbReference type="Gene3D" id="2.60.120.200">
    <property type="match status" value="1"/>
</dbReference>
<dbReference type="GO" id="GO:0016787">
    <property type="term" value="F:hydrolase activity"/>
    <property type="evidence" value="ECO:0007669"/>
    <property type="project" value="UniProtKB-KW"/>
</dbReference>
<keyword evidence="6" id="KW-0378">Hydrolase</keyword>
<dbReference type="Gene3D" id="2.60.40.10">
    <property type="entry name" value="Immunoglobulins"/>
    <property type="match status" value="1"/>
</dbReference>
<feature type="domain" description="LamG-like jellyroll fold" evidence="5">
    <location>
        <begin position="621"/>
        <end position="760"/>
    </location>
</feature>
<keyword evidence="2" id="KW-1015">Disulfide bond</keyword>
<dbReference type="Pfam" id="PF13385">
    <property type="entry name" value="Laminin_G_3"/>
    <property type="match status" value="1"/>
</dbReference>
<keyword evidence="3" id="KW-0456">Lyase</keyword>
<dbReference type="SUPFAM" id="SSF48230">
    <property type="entry name" value="Chondroitin AC/alginate lyase"/>
    <property type="match status" value="1"/>
</dbReference>
<evidence type="ECO:0000313" key="6">
    <source>
        <dbReference type="EMBL" id="CUV46795.1"/>
    </source>
</evidence>
<dbReference type="CDD" id="cd00063">
    <property type="entry name" value="FN3"/>
    <property type="match status" value="1"/>
</dbReference>
<dbReference type="GO" id="GO:0016829">
    <property type="term" value="F:lyase activity"/>
    <property type="evidence" value="ECO:0007669"/>
    <property type="project" value="UniProtKB-KW"/>
</dbReference>
<proteinExistence type="predicted"/>
<dbReference type="SUPFAM" id="SSF49899">
    <property type="entry name" value="Concanavalin A-like lectins/glucanases"/>
    <property type="match status" value="1"/>
</dbReference>
<dbReference type="InterPro" id="IPR013320">
    <property type="entry name" value="ConA-like_dom_sf"/>
</dbReference>
<dbReference type="InterPro" id="IPR036116">
    <property type="entry name" value="FN3_sf"/>
</dbReference>
<dbReference type="InterPro" id="IPR013783">
    <property type="entry name" value="Ig-like_fold"/>
</dbReference>
<dbReference type="InterPro" id="IPR003961">
    <property type="entry name" value="FN3_dom"/>
</dbReference>
<evidence type="ECO:0000256" key="2">
    <source>
        <dbReference type="ARBA" id="ARBA00023157"/>
    </source>
</evidence>
<sequence>MMNQASEALGVPGTADLADGGLESAARRQFMYGLGAVLVSGCGGEGDAGSDGTLATATTSSTGIPATGAGATRAATGATAGSASPEASGSATAVRNFTHPGLLHTEADFARMRAKVAAQAAPWIDGWNVLIANGHTSLSRNPNPQAAIYRGNDGAHAQNYGTLYNDIAAAYGCALRWKVSGDTAYADKAVQYLDAWSSKLTLIGGDTNAALAAGIYGYEFANAGEIMRGYAGWTASGLAAFQKMMRNVFYPINHDFLNRHNNTEVTHYWANWDLCNLASVLAIGVLCDDASLFDEAIAYFKGGAGNGCIGQAVYYVHPGYLGQWQETGRDQGHNTLGIALGGAICEMAWNQGVDLYGFDNNRFLAGAEYVAKANLIESGGTYHTVPYVTYRNVDVTQAAFSTAAQGTVRPCWALVANHYINRKGLAAPYSKQFAAQIQPEGGGGNYGPNSGGYDQLGYGTLTCTRDAGTPAAAPSGLTGHATAGSVVLSWWGCSHATGYTVKRATIAGGPYTAVASGITDLLSWTDTPPAAGTYYYVATAQTASGESAASNEVKVVTAIRLHTELSFSEGSGTVAADSSGNGHAGTLAGGAAWATGRSGHAVSLSAGAYVALPADLLADVSDCTLSAWVFWTAAQTNTRIFDFGSGTGHYLMLTPRHGSGAGAVRCAITVNGRFGEQSIDGTAALPAGQWVHVAVTLSGSTGTLYVNGTAVGTNTAMFLAPFRLGSTAQNWLGRSQYSADPGFNGLIDDFRIHRGALSATQIAELMRN</sequence>
<evidence type="ECO:0000256" key="4">
    <source>
        <dbReference type="SAM" id="MobiDB-lite"/>
    </source>
</evidence>
<evidence type="ECO:0000256" key="3">
    <source>
        <dbReference type="ARBA" id="ARBA00023239"/>
    </source>
</evidence>
<keyword evidence="1" id="KW-0732">Signal</keyword>
<name>A0A0S4WIY0_RALSL</name>
<dbReference type="Pfam" id="PF05426">
    <property type="entry name" value="Alginate_lyase"/>
    <property type="match status" value="1"/>
</dbReference>
<dbReference type="SMART" id="SM00560">
    <property type="entry name" value="LamGL"/>
    <property type="match status" value="1"/>
</dbReference>
<reference evidence="6" key="1">
    <citation type="submission" date="2015-10" db="EMBL/GenBank/DDBJ databases">
        <authorList>
            <person name="Gilbert D.G."/>
        </authorList>
    </citation>
    <scope>NUCLEOTIDE SEQUENCE</scope>
    <source>
        <strain evidence="6">Phyl III-seqv23</strain>
    </source>
</reference>
<organism evidence="6">
    <name type="scientific">Ralstonia solanacearum</name>
    <name type="common">Pseudomonas solanacearum</name>
    <dbReference type="NCBI Taxonomy" id="305"/>
    <lineage>
        <taxon>Bacteria</taxon>
        <taxon>Pseudomonadati</taxon>
        <taxon>Pseudomonadota</taxon>
        <taxon>Betaproteobacteria</taxon>
        <taxon>Burkholderiales</taxon>
        <taxon>Burkholderiaceae</taxon>
        <taxon>Ralstonia</taxon>
        <taxon>Ralstonia solanacearum species complex</taxon>
    </lineage>
</organism>
<accession>A0A0S4WIY0</accession>
<dbReference type="InterPro" id="IPR008397">
    <property type="entry name" value="Alginate_lyase_dom"/>
</dbReference>
<dbReference type="AlphaFoldDB" id="A0A0S4WIY0"/>
<dbReference type="SUPFAM" id="SSF49265">
    <property type="entry name" value="Fibronectin type III"/>
    <property type="match status" value="1"/>
</dbReference>
<dbReference type="InterPro" id="IPR006558">
    <property type="entry name" value="LamG-like"/>
</dbReference>
<keyword evidence="6" id="KW-0472">Membrane</keyword>
<dbReference type="Gene3D" id="1.50.10.100">
    <property type="entry name" value="Chondroitin AC/alginate lyase"/>
    <property type="match status" value="1"/>
</dbReference>
<dbReference type="InterPro" id="IPR008929">
    <property type="entry name" value="Chondroitin_lyas"/>
</dbReference>
<evidence type="ECO:0000259" key="5">
    <source>
        <dbReference type="SMART" id="SM00560"/>
    </source>
</evidence>